<dbReference type="OrthoDB" id="9761808at2"/>
<keyword evidence="9" id="KW-0315">Glutamine amidotransferase</keyword>
<dbReference type="Gene3D" id="3.40.50.10490">
    <property type="entry name" value="Glucose-6-phosphate isomerase like protein, domain 1"/>
    <property type="match status" value="2"/>
</dbReference>
<keyword evidence="5 10" id="KW-0963">Cytoplasm</keyword>
<dbReference type="GO" id="GO:0006047">
    <property type="term" value="P:UDP-N-acetylglucosamine metabolic process"/>
    <property type="evidence" value="ECO:0007669"/>
    <property type="project" value="TreeGrafter"/>
</dbReference>
<dbReference type="InterPro" id="IPR035490">
    <property type="entry name" value="GlmS/FrlB_SIS"/>
</dbReference>
<evidence type="ECO:0000256" key="6">
    <source>
        <dbReference type="ARBA" id="ARBA00022576"/>
    </source>
</evidence>
<evidence type="ECO:0000256" key="9">
    <source>
        <dbReference type="ARBA" id="ARBA00022962"/>
    </source>
</evidence>
<dbReference type="RefSeq" id="WP_141848702.1">
    <property type="nucleotide sequence ID" value="NZ_BAAAPR010000014.1"/>
</dbReference>
<dbReference type="GO" id="GO:0005829">
    <property type="term" value="C:cytosol"/>
    <property type="evidence" value="ECO:0007669"/>
    <property type="project" value="TreeGrafter"/>
</dbReference>
<comment type="function">
    <text evidence="10">Catalyzes the first step in hexosamine metabolism, converting fructose-6P into glucosamine-6P using glutamine as a nitrogen source.</text>
</comment>
<feature type="domain" description="SIS" evidence="12">
    <location>
        <begin position="470"/>
        <end position="615"/>
    </location>
</feature>
<evidence type="ECO:0000259" key="11">
    <source>
        <dbReference type="PROSITE" id="PS51278"/>
    </source>
</evidence>
<dbReference type="EMBL" id="VFMN01000001">
    <property type="protein sequence ID" value="TQJ09307.1"/>
    <property type="molecule type" value="Genomic_DNA"/>
</dbReference>
<dbReference type="CDD" id="cd00714">
    <property type="entry name" value="GFAT"/>
    <property type="match status" value="1"/>
</dbReference>
<keyword evidence="14" id="KW-1185">Reference proteome</keyword>
<evidence type="ECO:0000256" key="10">
    <source>
        <dbReference type="HAMAP-Rule" id="MF_00164"/>
    </source>
</evidence>
<dbReference type="GO" id="GO:0006487">
    <property type="term" value="P:protein N-linked glycosylation"/>
    <property type="evidence" value="ECO:0007669"/>
    <property type="project" value="TreeGrafter"/>
</dbReference>
<dbReference type="GO" id="GO:0006002">
    <property type="term" value="P:fructose 6-phosphate metabolic process"/>
    <property type="evidence" value="ECO:0007669"/>
    <property type="project" value="TreeGrafter"/>
</dbReference>
<dbReference type="InterPro" id="IPR029055">
    <property type="entry name" value="Ntn_hydrolases_N"/>
</dbReference>
<evidence type="ECO:0000256" key="5">
    <source>
        <dbReference type="ARBA" id="ARBA00022490"/>
    </source>
</evidence>
<dbReference type="InterPro" id="IPR005855">
    <property type="entry name" value="GFAT"/>
</dbReference>
<feature type="domain" description="Glutamine amidotransferase type-2" evidence="11">
    <location>
        <begin position="2"/>
        <end position="230"/>
    </location>
</feature>
<dbReference type="PROSITE" id="PS51278">
    <property type="entry name" value="GATASE_TYPE_2"/>
    <property type="match status" value="1"/>
</dbReference>
<accession>A0A542E1U4</accession>
<dbReference type="InterPro" id="IPR047084">
    <property type="entry name" value="GFAT_N"/>
</dbReference>
<dbReference type="Gene3D" id="3.60.20.10">
    <property type="entry name" value="Glutamine Phosphoribosylpyrophosphate, subunit 1, domain 1"/>
    <property type="match status" value="1"/>
</dbReference>
<feature type="active site" description="For Fru-6P isomerization activity" evidence="10">
    <location>
        <position position="620"/>
    </location>
</feature>
<evidence type="ECO:0000259" key="12">
    <source>
        <dbReference type="PROSITE" id="PS51464"/>
    </source>
</evidence>
<comment type="caution">
    <text evidence="13">The sequence shown here is derived from an EMBL/GenBank/DDBJ whole genome shotgun (WGS) entry which is preliminary data.</text>
</comment>
<dbReference type="GO" id="GO:0005975">
    <property type="term" value="P:carbohydrate metabolic process"/>
    <property type="evidence" value="ECO:0007669"/>
    <property type="project" value="UniProtKB-UniRule"/>
</dbReference>
<dbReference type="PANTHER" id="PTHR10937:SF0">
    <property type="entry name" value="GLUTAMINE--FRUCTOSE-6-PHOSPHATE TRANSAMINASE (ISOMERIZING)"/>
    <property type="match status" value="1"/>
</dbReference>
<dbReference type="PANTHER" id="PTHR10937">
    <property type="entry name" value="GLUCOSAMINE--FRUCTOSE-6-PHOSPHATE AMINOTRANSFERASE, ISOMERIZING"/>
    <property type="match status" value="1"/>
</dbReference>
<dbReference type="Proteomes" id="UP000317893">
    <property type="component" value="Unassembled WGS sequence"/>
</dbReference>
<evidence type="ECO:0000256" key="7">
    <source>
        <dbReference type="ARBA" id="ARBA00022679"/>
    </source>
</evidence>
<comment type="catalytic activity">
    <reaction evidence="1 10">
        <text>D-fructose 6-phosphate + L-glutamine = D-glucosamine 6-phosphate + L-glutamate</text>
        <dbReference type="Rhea" id="RHEA:13237"/>
        <dbReference type="ChEBI" id="CHEBI:29985"/>
        <dbReference type="ChEBI" id="CHEBI:58359"/>
        <dbReference type="ChEBI" id="CHEBI:58725"/>
        <dbReference type="ChEBI" id="CHEBI:61527"/>
        <dbReference type="EC" id="2.6.1.16"/>
    </reaction>
</comment>
<evidence type="ECO:0000256" key="1">
    <source>
        <dbReference type="ARBA" id="ARBA00001031"/>
    </source>
</evidence>
<dbReference type="FunFam" id="3.60.20.10:FF:000006">
    <property type="entry name" value="Glutamine--fructose-6-phosphate aminotransferase [isomerizing]"/>
    <property type="match status" value="1"/>
</dbReference>
<dbReference type="GO" id="GO:0097367">
    <property type="term" value="F:carbohydrate derivative binding"/>
    <property type="evidence" value="ECO:0007669"/>
    <property type="project" value="InterPro"/>
</dbReference>
<dbReference type="Pfam" id="PF01380">
    <property type="entry name" value="SIS"/>
    <property type="match status" value="2"/>
</dbReference>
<evidence type="ECO:0000256" key="8">
    <source>
        <dbReference type="ARBA" id="ARBA00022737"/>
    </source>
</evidence>
<dbReference type="SUPFAM" id="SSF53697">
    <property type="entry name" value="SIS domain"/>
    <property type="match status" value="1"/>
</dbReference>
<dbReference type="CDD" id="cd05009">
    <property type="entry name" value="SIS_GlmS_GlmD_2"/>
    <property type="match status" value="1"/>
</dbReference>
<dbReference type="GO" id="GO:0004360">
    <property type="term" value="F:glutamine-fructose-6-phosphate transaminase (isomerizing) activity"/>
    <property type="evidence" value="ECO:0007669"/>
    <property type="project" value="UniProtKB-UniRule"/>
</dbReference>
<keyword evidence="6 10" id="KW-0032">Aminotransferase</keyword>
<evidence type="ECO:0000256" key="4">
    <source>
        <dbReference type="ARBA" id="ARBA00016090"/>
    </source>
</evidence>
<protein>
    <recommendedName>
        <fullName evidence="4 10">Glutamine--fructose-6-phosphate aminotransferase [isomerizing]</fullName>
        <ecNumber evidence="3 10">2.6.1.16</ecNumber>
    </recommendedName>
    <alternativeName>
        <fullName evidence="10">D-fructose-6-phosphate amidotransferase</fullName>
    </alternativeName>
    <alternativeName>
        <fullName evidence="10">GFAT</fullName>
    </alternativeName>
    <alternativeName>
        <fullName evidence="10">Glucosamine-6-phosphate synthase</fullName>
    </alternativeName>
    <alternativeName>
        <fullName evidence="10">Hexosephosphate aminotransferase</fullName>
    </alternativeName>
    <alternativeName>
        <fullName evidence="10">L-glutamine--D-fructose-6-phosphate amidotransferase</fullName>
    </alternativeName>
</protein>
<dbReference type="NCBIfam" id="TIGR01135">
    <property type="entry name" value="glmS"/>
    <property type="match status" value="1"/>
</dbReference>
<feature type="domain" description="SIS" evidence="12">
    <location>
        <begin position="298"/>
        <end position="437"/>
    </location>
</feature>
<keyword evidence="7 10" id="KW-0808">Transferase</keyword>
<evidence type="ECO:0000313" key="14">
    <source>
        <dbReference type="Proteomes" id="UP000317893"/>
    </source>
</evidence>
<gene>
    <name evidence="10" type="primary">glmS</name>
    <name evidence="13" type="ORF">FB458_2417</name>
</gene>
<dbReference type="HAMAP" id="MF_00164">
    <property type="entry name" value="GlmS"/>
    <property type="match status" value="1"/>
</dbReference>
<reference evidence="13 14" key="1">
    <citation type="submission" date="2019-06" db="EMBL/GenBank/DDBJ databases">
        <title>Sequencing the genomes of 1000 actinobacteria strains.</title>
        <authorList>
            <person name="Klenk H.-P."/>
        </authorList>
    </citation>
    <scope>NUCLEOTIDE SEQUENCE [LARGE SCALE GENOMIC DNA]</scope>
    <source>
        <strain evidence="13 14">DSM 18607</strain>
    </source>
</reference>
<proteinExistence type="inferred from homology"/>
<dbReference type="CDD" id="cd05008">
    <property type="entry name" value="SIS_GlmS_GlmD_1"/>
    <property type="match status" value="1"/>
</dbReference>
<organism evidence="13 14">
    <name type="scientific">Lapillicoccus jejuensis</name>
    <dbReference type="NCBI Taxonomy" id="402171"/>
    <lineage>
        <taxon>Bacteria</taxon>
        <taxon>Bacillati</taxon>
        <taxon>Actinomycetota</taxon>
        <taxon>Actinomycetes</taxon>
        <taxon>Micrococcales</taxon>
        <taxon>Intrasporangiaceae</taxon>
        <taxon>Lapillicoccus</taxon>
    </lineage>
</organism>
<dbReference type="PROSITE" id="PS51464">
    <property type="entry name" value="SIS"/>
    <property type="match status" value="2"/>
</dbReference>
<evidence type="ECO:0000313" key="13">
    <source>
        <dbReference type="EMBL" id="TQJ09307.1"/>
    </source>
</evidence>
<dbReference type="InterPro" id="IPR001347">
    <property type="entry name" value="SIS_dom"/>
</dbReference>
<dbReference type="AlphaFoldDB" id="A0A542E1U4"/>
<name>A0A542E1U4_9MICO</name>
<feature type="active site" description="Nucleophile; for GATase activity" evidence="10">
    <location>
        <position position="2"/>
    </location>
</feature>
<feature type="initiator methionine" description="Removed" evidence="10">
    <location>
        <position position="1"/>
    </location>
</feature>
<dbReference type="EC" id="2.6.1.16" evidence="3 10"/>
<sequence>MCGIVGYVGRTLDGRALEVVMEGLARLEYRGYDSAGVALVGPAADGSAPPVAVAKRAGKLANLRSELENHPLAPATTAIGHTRWATHGGPTDENAHPHLGGPDGRLALIHNGIIENFHALKQQLLADGVTFRSETDTEVAAHLVARAFDTTGDLTAAMLEVVAHLEGAFTLLAVHADAPGVVVGARRNSPLVVGLGEGENFLGSDVAAFIGHTREAMELGQDQVVTITPDAVSVVGFDGTPAEGRRYHVDWDAAAAEKGGFRSFMDKEIDEQPQAVADTLLGRTDAAGALVLDELRIDEEALKRVSKIVLVACGTASYAGMVAKYAIEHWTRIPCEVELAHEFRYRDPVVDDRTLVVSISQSGETMDTLMAVKHARELGAMTIAICNTHGSTIPRESDAVLYTHAGPEIAVASTKAFLAQITAVYVLGLYLAQLRGGTYADEAQAVMKELHEVPAKIRTVLDAMGRVREIARFMADSPAVLFLGRHVGYPVAMEGALKLKELAYIHAEGFAAGELKHGPIALVEPGQPVFVVVPSPSTEHGLHGKVVSNIQEIRARGARTLVIAEEGDESVVPFADEIISVPTVPTLLAPLLTVVPLQVFACELASAKGLDVDQPRNLAKSVTVE</sequence>
<dbReference type="InterPro" id="IPR035466">
    <property type="entry name" value="GlmS/AgaS_SIS"/>
</dbReference>
<comment type="subunit">
    <text evidence="10">Homodimer.</text>
</comment>
<dbReference type="NCBIfam" id="NF001484">
    <property type="entry name" value="PRK00331.1"/>
    <property type="match status" value="1"/>
</dbReference>
<dbReference type="InterPro" id="IPR017932">
    <property type="entry name" value="GATase_2_dom"/>
</dbReference>
<dbReference type="InterPro" id="IPR046348">
    <property type="entry name" value="SIS_dom_sf"/>
</dbReference>
<dbReference type="Pfam" id="PF13522">
    <property type="entry name" value="GATase_6"/>
    <property type="match status" value="1"/>
</dbReference>
<keyword evidence="8" id="KW-0677">Repeat</keyword>
<dbReference type="FunFam" id="3.40.50.10490:FF:000001">
    <property type="entry name" value="Glutamine--fructose-6-phosphate aminotransferase [isomerizing]"/>
    <property type="match status" value="1"/>
</dbReference>
<dbReference type="SUPFAM" id="SSF56235">
    <property type="entry name" value="N-terminal nucleophile aminohydrolases (Ntn hydrolases)"/>
    <property type="match status" value="1"/>
</dbReference>
<comment type="subcellular location">
    <subcellularLocation>
        <location evidence="2 10">Cytoplasm</location>
    </subcellularLocation>
</comment>
<evidence type="ECO:0000256" key="2">
    <source>
        <dbReference type="ARBA" id="ARBA00004496"/>
    </source>
</evidence>
<evidence type="ECO:0000256" key="3">
    <source>
        <dbReference type="ARBA" id="ARBA00012916"/>
    </source>
</evidence>